<name>A0A938B351_UNCTE</name>
<evidence type="ECO:0000313" key="2">
    <source>
        <dbReference type="Proteomes" id="UP000712673"/>
    </source>
</evidence>
<accession>A0A938B351</accession>
<reference evidence="1" key="1">
    <citation type="submission" date="2019-03" db="EMBL/GenBank/DDBJ databases">
        <title>Lake Tanganyika Metagenome-Assembled Genomes (MAGs).</title>
        <authorList>
            <person name="Tran P."/>
        </authorList>
    </citation>
    <scope>NUCLEOTIDE SEQUENCE</scope>
    <source>
        <strain evidence="1">K_DeepCast_65m_m2_066</strain>
    </source>
</reference>
<sequence length="143" mass="16809">MIVLDEQLLSYGVREPIARWYRGRVLAITQLRPQTIIPDEAIPMLLRTARRPTFVTINVADFWQRLAPDPHFCVVCVAVPHTQALEVPTFVRRFLRLAPFRTQRQRLGTIARLNRQYVQYYTTMPARLYRVAWSTRAEVQTQV</sequence>
<proteinExistence type="predicted"/>
<comment type="caution">
    <text evidence="1">The sequence shown here is derived from an EMBL/GenBank/DDBJ whole genome shotgun (WGS) entry which is preliminary data.</text>
</comment>
<dbReference type="Proteomes" id="UP000712673">
    <property type="component" value="Unassembled WGS sequence"/>
</dbReference>
<organism evidence="1 2">
    <name type="scientific">Tectimicrobiota bacterium</name>
    <dbReference type="NCBI Taxonomy" id="2528274"/>
    <lineage>
        <taxon>Bacteria</taxon>
        <taxon>Pseudomonadati</taxon>
        <taxon>Nitrospinota/Tectimicrobiota group</taxon>
        <taxon>Candidatus Tectimicrobiota</taxon>
    </lineage>
</organism>
<protein>
    <submittedName>
        <fullName evidence="1">Uncharacterized protein</fullName>
    </submittedName>
</protein>
<dbReference type="AlphaFoldDB" id="A0A938B351"/>
<gene>
    <name evidence="1" type="ORF">FJZ47_12890</name>
</gene>
<evidence type="ECO:0000313" key="1">
    <source>
        <dbReference type="EMBL" id="MBM3224684.1"/>
    </source>
</evidence>
<dbReference type="EMBL" id="VGLS01000383">
    <property type="protein sequence ID" value="MBM3224684.1"/>
    <property type="molecule type" value="Genomic_DNA"/>
</dbReference>